<feature type="compositionally biased region" description="Low complexity" evidence="1">
    <location>
        <begin position="257"/>
        <end position="268"/>
    </location>
</feature>
<evidence type="ECO:0000313" key="4">
    <source>
        <dbReference type="Proteomes" id="UP000283530"/>
    </source>
</evidence>
<dbReference type="Proteomes" id="UP000283530">
    <property type="component" value="Unassembled WGS sequence"/>
</dbReference>
<accession>A0A3S3MZ38</accession>
<comment type="caution">
    <text evidence="3">The sequence shown here is derived from an EMBL/GenBank/DDBJ whole genome shotgun (WGS) entry which is preliminary data.</text>
</comment>
<dbReference type="InterPro" id="IPR001623">
    <property type="entry name" value="DnaJ_domain"/>
</dbReference>
<sequence>MAMSEANAEAEALRLKSRAEKKYQTSLKSALKYARRAERLCPDLDGISQMVTTFEVLHGHRQSADWYSILQLRPFSHPNTISKQYKKLALLLHPANNPSPGADLAFEAIGLAFLTLSDRLRRQQYDITLRSSNLQTFWTACSTCRLYHQFDRRYLGQKLVCPSCKKTFSAVQVRPMDVDVDVDDDDDDDDDGDDGVMVRVRSKAAARATTASPLNTSKRHSSNERSASASYRKGKAKACNLDDSDDDGAGGCDSRARVSSRASARVRVNATVNSEKKTKGQSSNERRTAPIRKGRIKGHNSDSDDDDDEEEVRTSGTARDRARARAKASSEKNMRSRQSSNQKPTTPSRKGRNKGGNLGKDDEEWVPDVDVEDEEGDDVLLFDWLPSERKSSQKRKMNELEKPGSKKVERGREKTLAEMQLEMRRKLESKKVKKEVETEKAVAPVCVDSISMSVEDADFYDFDKDRVERSFKQGQVWAVYDDDDGMPRHYGLIEEVVSVNPFLVKMSWLDLQNSGDGALISWEKLGFHISCGRFKVGRKVDIDSVNCFSHLVECERAAREIYRIYPKKGSVWALYAEEVVDGEWRSPRHRERRSYDIVVFLTSYSEMHGLSMAYLEKVEGFKTIFKRREIGCRAIRWLEKDDVKLFSHQIPARKISGEEASDLPKDCWELDPASLPSDMLRIGWVR</sequence>
<feature type="region of interest" description="Disordered" evidence="1">
    <location>
        <begin position="390"/>
        <end position="411"/>
    </location>
</feature>
<dbReference type="SUPFAM" id="SSF46565">
    <property type="entry name" value="Chaperone J-domain"/>
    <property type="match status" value="1"/>
</dbReference>
<feature type="compositionally biased region" description="Low complexity" evidence="1">
    <location>
        <begin position="203"/>
        <end position="212"/>
    </location>
</feature>
<dbReference type="EMBL" id="QPKB01000002">
    <property type="protein sequence ID" value="RWR77648.1"/>
    <property type="molecule type" value="Genomic_DNA"/>
</dbReference>
<name>A0A3S3MZ38_9MAGN</name>
<protein>
    <submittedName>
        <fullName evidence="3">DnaJ domain-containing protein/DUF3444 domain-containing protein</fullName>
    </submittedName>
</protein>
<feature type="region of interest" description="Disordered" evidence="1">
    <location>
        <begin position="203"/>
        <end position="368"/>
    </location>
</feature>
<feature type="compositionally biased region" description="Basic residues" evidence="1">
    <location>
        <begin position="289"/>
        <end position="298"/>
    </location>
</feature>
<dbReference type="PROSITE" id="PS50076">
    <property type="entry name" value="DNAJ_2"/>
    <property type="match status" value="1"/>
</dbReference>
<organism evidence="3 4">
    <name type="scientific">Cinnamomum micranthum f. kanehirae</name>
    <dbReference type="NCBI Taxonomy" id="337451"/>
    <lineage>
        <taxon>Eukaryota</taxon>
        <taxon>Viridiplantae</taxon>
        <taxon>Streptophyta</taxon>
        <taxon>Embryophyta</taxon>
        <taxon>Tracheophyta</taxon>
        <taxon>Spermatophyta</taxon>
        <taxon>Magnoliopsida</taxon>
        <taxon>Magnoliidae</taxon>
        <taxon>Laurales</taxon>
        <taxon>Lauraceae</taxon>
        <taxon>Cinnamomum</taxon>
    </lineage>
</organism>
<dbReference type="Gene3D" id="1.10.287.110">
    <property type="entry name" value="DnaJ domain"/>
    <property type="match status" value="1"/>
</dbReference>
<evidence type="ECO:0000313" key="3">
    <source>
        <dbReference type="EMBL" id="RWR77648.1"/>
    </source>
</evidence>
<gene>
    <name evidence="3" type="ORF">CKAN_00614500</name>
</gene>
<dbReference type="Pfam" id="PF23551">
    <property type="entry name" value="Zn_ribbon_20"/>
    <property type="match status" value="1"/>
</dbReference>
<dbReference type="SMART" id="SM00271">
    <property type="entry name" value="DnaJ"/>
    <property type="match status" value="1"/>
</dbReference>
<dbReference type="InterPro" id="IPR036869">
    <property type="entry name" value="J_dom_sf"/>
</dbReference>
<feature type="domain" description="J" evidence="2">
    <location>
        <begin position="65"/>
        <end position="129"/>
    </location>
</feature>
<dbReference type="CDD" id="cd06257">
    <property type="entry name" value="DnaJ"/>
    <property type="match status" value="1"/>
</dbReference>
<evidence type="ECO:0000259" key="2">
    <source>
        <dbReference type="PROSITE" id="PS50076"/>
    </source>
</evidence>
<dbReference type="AlphaFoldDB" id="A0A3S3MZ38"/>
<proteinExistence type="predicted"/>
<evidence type="ECO:0000256" key="1">
    <source>
        <dbReference type="SAM" id="MobiDB-lite"/>
    </source>
</evidence>
<dbReference type="Pfam" id="PF11926">
    <property type="entry name" value="DUF3444"/>
    <property type="match status" value="1"/>
</dbReference>
<reference evidence="3 4" key="1">
    <citation type="journal article" date="2019" name="Nat. Plants">
        <title>Stout camphor tree genome fills gaps in understanding of flowering plant genome evolution.</title>
        <authorList>
            <person name="Chaw S.M."/>
            <person name="Liu Y.C."/>
            <person name="Wu Y.W."/>
            <person name="Wang H.Y."/>
            <person name="Lin C.I."/>
            <person name="Wu C.S."/>
            <person name="Ke H.M."/>
            <person name="Chang L.Y."/>
            <person name="Hsu C.Y."/>
            <person name="Yang H.T."/>
            <person name="Sudianto E."/>
            <person name="Hsu M.H."/>
            <person name="Wu K.P."/>
            <person name="Wang L.N."/>
            <person name="Leebens-Mack J.H."/>
            <person name="Tsai I.J."/>
        </authorList>
    </citation>
    <scope>NUCLEOTIDE SEQUENCE [LARGE SCALE GENOMIC DNA]</scope>
    <source>
        <strain evidence="4">cv. Chaw 1501</strain>
        <tissue evidence="3">Young leaves</tissue>
    </source>
</reference>
<feature type="compositionally biased region" description="Basic and acidic residues" evidence="1">
    <location>
        <begin position="318"/>
        <end position="334"/>
    </location>
</feature>
<dbReference type="PANTHER" id="PTHR44137">
    <property type="entry name" value="BNAC03G44070D PROTEIN"/>
    <property type="match status" value="1"/>
</dbReference>
<dbReference type="Pfam" id="PF00226">
    <property type="entry name" value="DnaJ"/>
    <property type="match status" value="1"/>
</dbReference>
<feature type="compositionally biased region" description="Polar residues" evidence="1">
    <location>
        <begin position="336"/>
        <end position="348"/>
    </location>
</feature>
<dbReference type="PANTHER" id="PTHR44137:SF24">
    <property type="entry name" value="DNAJ HEAT SHOCK N-TERMINAL DOMAIN-CONTAINING PROTEIN"/>
    <property type="match status" value="1"/>
</dbReference>
<dbReference type="InterPro" id="IPR024593">
    <property type="entry name" value="DUF3444"/>
</dbReference>
<dbReference type="OrthoDB" id="66964at2759"/>
<dbReference type="InterPro" id="IPR056988">
    <property type="entry name" value="Zn_ribbon_pln"/>
</dbReference>
<feature type="compositionally biased region" description="Basic and acidic residues" evidence="1">
    <location>
        <begin position="274"/>
        <end position="288"/>
    </location>
</feature>
<keyword evidence="4" id="KW-1185">Reference proteome</keyword>